<organism evidence="13 14">
    <name type="scientific">Caenorhabditis angaria</name>
    <dbReference type="NCBI Taxonomy" id="860376"/>
    <lineage>
        <taxon>Eukaryota</taxon>
        <taxon>Metazoa</taxon>
        <taxon>Ecdysozoa</taxon>
        <taxon>Nematoda</taxon>
        <taxon>Chromadorea</taxon>
        <taxon>Rhabditida</taxon>
        <taxon>Rhabditina</taxon>
        <taxon>Rhabditomorpha</taxon>
        <taxon>Rhabditoidea</taxon>
        <taxon>Rhabditidae</taxon>
        <taxon>Peloderinae</taxon>
        <taxon>Caenorhabditis</taxon>
    </lineage>
</organism>
<keyword evidence="4 10" id="KW-0694">RNA-binding</keyword>
<comment type="caution">
    <text evidence="13">The sequence shown here is derived from an EMBL/GenBank/DDBJ whole genome shotgun (WGS) entry which is preliminary data.</text>
</comment>
<evidence type="ECO:0000256" key="3">
    <source>
        <dbReference type="ARBA" id="ARBA00022664"/>
    </source>
</evidence>
<keyword evidence="14" id="KW-1185">Reference proteome</keyword>
<evidence type="ECO:0000259" key="12">
    <source>
        <dbReference type="PROSITE" id="PS50102"/>
    </source>
</evidence>
<feature type="compositionally biased region" description="Basic residues" evidence="11">
    <location>
        <begin position="113"/>
        <end position="152"/>
    </location>
</feature>
<dbReference type="Pfam" id="PF00076">
    <property type="entry name" value="RRM_1"/>
    <property type="match status" value="1"/>
</dbReference>
<dbReference type="InterPro" id="IPR035979">
    <property type="entry name" value="RBD_domain_sf"/>
</dbReference>
<dbReference type="GO" id="GO:0005634">
    <property type="term" value="C:nucleus"/>
    <property type="evidence" value="ECO:0007669"/>
    <property type="project" value="UniProtKB-SubCell"/>
</dbReference>
<protein>
    <recommendedName>
        <fullName evidence="2">Serine/arginine-rich splicing factor 2</fullName>
    </recommendedName>
    <alternativeName>
        <fullName evidence="9">Splicing component, 35 kDa</fullName>
    </alternativeName>
    <alternativeName>
        <fullName evidence="8">Splicing factor SC35</fullName>
    </alternativeName>
    <alternativeName>
        <fullName evidence="7">Splicing factor, arginine/serine-rich 2</fullName>
    </alternativeName>
</protein>
<dbReference type="EMBL" id="CANHGI010000002">
    <property type="protein sequence ID" value="CAI5440882.1"/>
    <property type="molecule type" value="Genomic_DNA"/>
</dbReference>
<dbReference type="GO" id="GO:0006397">
    <property type="term" value="P:mRNA processing"/>
    <property type="evidence" value="ECO:0007669"/>
    <property type="project" value="UniProtKB-KW"/>
</dbReference>
<name>A0A9P1I7E4_9PELO</name>
<feature type="compositionally biased region" description="Basic and acidic residues" evidence="11">
    <location>
        <begin position="103"/>
        <end position="112"/>
    </location>
</feature>
<keyword evidence="5" id="KW-0508">mRNA splicing</keyword>
<keyword evidence="6" id="KW-0539">Nucleus</keyword>
<keyword evidence="3" id="KW-0507">mRNA processing</keyword>
<dbReference type="AlphaFoldDB" id="A0A9P1I7E4"/>
<evidence type="ECO:0000256" key="6">
    <source>
        <dbReference type="ARBA" id="ARBA00023242"/>
    </source>
</evidence>
<proteinExistence type="predicted"/>
<dbReference type="SMART" id="SM00360">
    <property type="entry name" value="RRM"/>
    <property type="match status" value="1"/>
</dbReference>
<gene>
    <name evidence="13" type="ORF">CAMP_LOCUS3519</name>
</gene>
<dbReference type="PANTHER" id="PTHR48028:SF4">
    <property type="entry name" value="SC35-LIKE SPLICING FACTOR"/>
    <property type="match status" value="1"/>
</dbReference>
<dbReference type="GO" id="GO:0003723">
    <property type="term" value="F:RNA binding"/>
    <property type="evidence" value="ECO:0007669"/>
    <property type="project" value="UniProtKB-UniRule"/>
</dbReference>
<evidence type="ECO:0000256" key="5">
    <source>
        <dbReference type="ARBA" id="ARBA00023187"/>
    </source>
</evidence>
<evidence type="ECO:0000256" key="7">
    <source>
        <dbReference type="ARBA" id="ARBA00029589"/>
    </source>
</evidence>
<dbReference type="Proteomes" id="UP001152747">
    <property type="component" value="Unassembled WGS sequence"/>
</dbReference>
<dbReference type="InterPro" id="IPR012677">
    <property type="entry name" value="Nucleotide-bd_a/b_plait_sf"/>
</dbReference>
<dbReference type="Gene3D" id="3.30.70.330">
    <property type="match status" value="1"/>
</dbReference>
<feature type="domain" description="RRM" evidence="12">
    <location>
        <begin position="16"/>
        <end position="94"/>
    </location>
</feature>
<evidence type="ECO:0000256" key="9">
    <source>
        <dbReference type="ARBA" id="ARBA00032663"/>
    </source>
</evidence>
<feature type="region of interest" description="Disordered" evidence="11">
    <location>
        <begin position="89"/>
        <end position="208"/>
    </location>
</feature>
<dbReference type="SUPFAM" id="SSF54928">
    <property type="entry name" value="RNA-binding domain, RBD"/>
    <property type="match status" value="1"/>
</dbReference>
<evidence type="ECO:0000256" key="4">
    <source>
        <dbReference type="ARBA" id="ARBA00022884"/>
    </source>
</evidence>
<comment type="subcellular location">
    <subcellularLocation>
        <location evidence="1">Nucleus</location>
    </subcellularLocation>
</comment>
<evidence type="ECO:0000256" key="10">
    <source>
        <dbReference type="PROSITE-ProRule" id="PRU00176"/>
    </source>
</evidence>
<dbReference type="PANTHER" id="PTHR48028">
    <property type="entry name" value="GLYCINE-RICH RNA-BINDING PROTEIN RZ1A"/>
    <property type="match status" value="1"/>
</dbReference>
<evidence type="ECO:0000256" key="8">
    <source>
        <dbReference type="ARBA" id="ARBA00029667"/>
    </source>
</evidence>
<evidence type="ECO:0000256" key="1">
    <source>
        <dbReference type="ARBA" id="ARBA00004123"/>
    </source>
</evidence>
<sequence length="208" mass="23947">MSRGERRAAPAIEGLISIKVDNLSYNTSAQDLRRLFDKYGEIGDVHIPRDKYSKQSRGFGFVRFHDKRDAEYAAQRCDGKHVDGRELRVTVAKYDRPPPNGDNNRDRGDRDRRRSRSPRGGRGNRRSRSPRRRQSPPRRRSRSPPTRRRSRTRSPPGRSPSRSRSPSRERREESRSRSRSRSASRSPSASPQRAASSRSPSKSRSRSP</sequence>
<dbReference type="OrthoDB" id="8093034at2759"/>
<dbReference type="CDD" id="cd12311">
    <property type="entry name" value="RRM_SRSF2_SRSF8"/>
    <property type="match status" value="1"/>
</dbReference>
<evidence type="ECO:0000313" key="13">
    <source>
        <dbReference type="EMBL" id="CAI5440882.1"/>
    </source>
</evidence>
<accession>A0A9P1I7E4</accession>
<feature type="compositionally biased region" description="Basic and acidic residues" evidence="11">
    <location>
        <begin position="166"/>
        <end position="176"/>
    </location>
</feature>
<evidence type="ECO:0000256" key="2">
    <source>
        <dbReference type="ARBA" id="ARBA00015058"/>
    </source>
</evidence>
<evidence type="ECO:0000256" key="11">
    <source>
        <dbReference type="SAM" id="MobiDB-lite"/>
    </source>
</evidence>
<dbReference type="GO" id="GO:0008380">
    <property type="term" value="P:RNA splicing"/>
    <property type="evidence" value="ECO:0007669"/>
    <property type="project" value="UniProtKB-KW"/>
</dbReference>
<dbReference type="InterPro" id="IPR051106">
    <property type="entry name" value="RNA-bind/splicing_reg"/>
</dbReference>
<reference evidence="13" key="1">
    <citation type="submission" date="2022-11" db="EMBL/GenBank/DDBJ databases">
        <authorList>
            <person name="Kikuchi T."/>
        </authorList>
    </citation>
    <scope>NUCLEOTIDE SEQUENCE</scope>
    <source>
        <strain evidence="13">PS1010</strain>
    </source>
</reference>
<dbReference type="InterPro" id="IPR000504">
    <property type="entry name" value="RRM_dom"/>
</dbReference>
<feature type="compositionally biased region" description="Low complexity" evidence="11">
    <location>
        <begin position="153"/>
        <end position="164"/>
    </location>
</feature>
<dbReference type="PROSITE" id="PS50102">
    <property type="entry name" value="RRM"/>
    <property type="match status" value="1"/>
</dbReference>
<feature type="compositionally biased region" description="Low complexity" evidence="11">
    <location>
        <begin position="183"/>
        <end position="200"/>
    </location>
</feature>
<evidence type="ECO:0000313" key="14">
    <source>
        <dbReference type="Proteomes" id="UP001152747"/>
    </source>
</evidence>